<reference evidence="3" key="1">
    <citation type="journal article" date="2005" name="Nature">
        <title>The map-based sequence of the rice genome.</title>
        <authorList>
            <consortium name="International rice genome sequencing project (IRGSP)"/>
            <person name="Matsumoto T."/>
            <person name="Wu J."/>
            <person name="Kanamori H."/>
            <person name="Katayose Y."/>
            <person name="Fujisawa M."/>
            <person name="Namiki N."/>
            <person name="Mizuno H."/>
            <person name="Yamamoto K."/>
            <person name="Antonio B.A."/>
            <person name="Baba T."/>
            <person name="Sakata K."/>
            <person name="Nagamura Y."/>
            <person name="Aoki H."/>
            <person name="Arikawa K."/>
            <person name="Arita K."/>
            <person name="Bito T."/>
            <person name="Chiden Y."/>
            <person name="Fujitsuka N."/>
            <person name="Fukunaka R."/>
            <person name="Hamada M."/>
            <person name="Harada C."/>
            <person name="Hayashi A."/>
            <person name="Hijishita S."/>
            <person name="Honda M."/>
            <person name="Hosokawa S."/>
            <person name="Ichikawa Y."/>
            <person name="Idonuma A."/>
            <person name="Iijima M."/>
            <person name="Ikeda M."/>
            <person name="Ikeno M."/>
            <person name="Ito K."/>
            <person name="Ito S."/>
            <person name="Ito T."/>
            <person name="Ito Y."/>
            <person name="Ito Y."/>
            <person name="Iwabuchi A."/>
            <person name="Kamiya K."/>
            <person name="Karasawa W."/>
            <person name="Kurita K."/>
            <person name="Katagiri S."/>
            <person name="Kikuta A."/>
            <person name="Kobayashi H."/>
            <person name="Kobayashi N."/>
            <person name="Machita K."/>
            <person name="Maehara T."/>
            <person name="Masukawa M."/>
            <person name="Mizubayashi T."/>
            <person name="Mukai Y."/>
            <person name="Nagasaki H."/>
            <person name="Nagata Y."/>
            <person name="Naito S."/>
            <person name="Nakashima M."/>
            <person name="Nakama Y."/>
            <person name="Nakamichi Y."/>
            <person name="Nakamura M."/>
            <person name="Meguro A."/>
            <person name="Negishi M."/>
            <person name="Ohta I."/>
            <person name="Ohta T."/>
            <person name="Okamoto M."/>
            <person name="Ono N."/>
            <person name="Saji S."/>
            <person name="Sakaguchi M."/>
            <person name="Sakai K."/>
            <person name="Shibata M."/>
            <person name="Shimokawa T."/>
            <person name="Song J."/>
            <person name="Takazaki Y."/>
            <person name="Terasawa K."/>
            <person name="Tsugane M."/>
            <person name="Tsuji K."/>
            <person name="Ueda S."/>
            <person name="Waki K."/>
            <person name="Yamagata H."/>
            <person name="Yamamoto M."/>
            <person name="Yamamoto S."/>
            <person name="Yamane H."/>
            <person name="Yoshiki S."/>
            <person name="Yoshihara R."/>
            <person name="Yukawa K."/>
            <person name="Zhong H."/>
            <person name="Yano M."/>
            <person name="Yuan Q."/>
            <person name="Ouyang S."/>
            <person name="Liu J."/>
            <person name="Jones K.M."/>
            <person name="Gansberger K."/>
            <person name="Moffat K."/>
            <person name="Hill J."/>
            <person name="Bera J."/>
            <person name="Fadrosh D."/>
            <person name="Jin S."/>
            <person name="Johri S."/>
            <person name="Kim M."/>
            <person name="Overton L."/>
            <person name="Reardon M."/>
            <person name="Tsitrin T."/>
            <person name="Vuong H."/>
            <person name="Weaver B."/>
            <person name="Ciecko A."/>
            <person name="Tallon L."/>
            <person name="Jackson J."/>
            <person name="Pai G."/>
            <person name="Aken S.V."/>
            <person name="Utterback T."/>
            <person name="Reidmuller S."/>
            <person name="Feldblyum T."/>
            <person name="Hsiao J."/>
            <person name="Zismann V."/>
            <person name="Iobst S."/>
            <person name="de Vazeille A.R."/>
            <person name="Buell C.R."/>
            <person name="Ying K."/>
            <person name="Li Y."/>
            <person name="Lu T."/>
            <person name="Huang Y."/>
            <person name="Zhao Q."/>
            <person name="Feng Q."/>
            <person name="Zhang L."/>
            <person name="Zhu J."/>
            <person name="Weng Q."/>
            <person name="Mu J."/>
            <person name="Lu Y."/>
            <person name="Fan D."/>
            <person name="Liu Y."/>
            <person name="Guan J."/>
            <person name="Zhang Y."/>
            <person name="Yu S."/>
            <person name="Liu X."/>
            <person name="Zhang Y."/>
            <person name="Hong G."/>
            <person name="Han B."/>
            <person name="Choisne N."/>
            <person name="Demange N."/>
            <person name="Orjeda G."/>
            <person name="Samain S."/>
            <person name="Cattolico L."/>
            <person name="Pelletier E."/>
            <person name="Couloux A."/>
            <person name="Segurens B."/>
            <person name="Wincker P."/>
            <person name="D'Hont A."/>
            <person name="Scarpelli C."/>
            <person name="Weissenbach J."/>
            <person name="Salanoubat M."/>
            <person name="Quetier F."/>
            <person name="Yu Y."/>
            <person name="Kim H.R."/>
            <person name="Rambo T."/>
            <person name="Currie J."/>
            <person name="Collura K."/>
            <person name="Luo M."/>
            <person name="Yang T."/>
            <person name="Ammiraju J.S.S."/>
            <person name="Engler F."/>
            <person name="Soderlund C."/>
            <person name="Wing R.A."/>
            <person name="Palmer L.E."/>
            <person name="de la Bastide M."/>
            <person name="Spiegel L."/>
            <person name="Nascimento L."/>
            <person name="Zutavern T."/>
            <person name="O'Shaughnessy A."/>
            <person name="Dike S."/>
            <person name="Dedhia N."/>
            <person name="Preston R."/>
            <person name="Balija V."/>
            <person name="McCombie W.R."/>
            <person name="Chow T."/>
            <person name="Chen H."/>
            <person name="Chung M."/>
            <person name="Chen C."/>
            <person name="Shaw J."/>
            <person name="Wu H."/>
            <person name="Hsiao K."/>
            <person name="Chao Y."/>
            <person name="Chu M."/>
            <person name="Cheng C."/>
            <person name="Hour A."/>
            <person name="Lee P."/>
            <person name="Lin S."/>
            <person name="Lin Y."/>
            <person name="Liou J."/>
            <person name="Liu S."/>
            <person name="Hsing Y."/>
            <person name="Raghuvanshi S."/>
            <person name="Mohanty A."/>
            <person name="Bharti A.K."/>
            <person name="Gaur A."/>
            <person name="Gupta V."/>
            <person name="Kumar D."/>
            <person name="Ravi V."/>
            <person name="Vij S."/>
            <person name="Kapur A."/>
            <person name="Khurana P."/>
            <person name="Khurana P."/>
            <person name="Khurana J.P."/>
            <person name="Tyagi A.K."/>
            <person name="Gaikwad K."/>
            <person name="Singh A."/>
            <person name="Dalal V."/>
            <person name="Srivastava S."/>
            <person name="Dixit A."/>
            <person name="Pal A.K."/>
            <person name="Ghazi I.A."/>
            <person name="Yadav M."/>
            <person name="Pandit A."/>
            <person name="Bhargava A."/>
            <person name="Sureshbabu K."/>
            <person name="Batra K."/>
            <person name="Sharma T.R."/>
            <person name="Mohapatra T."/>
            <person name="Singh N.K."/>
            <person name="Messing J."/>
            <person name="Nelson A.B."/>
            <person name="Fuks G."/>
            <person name="Kavchok S."/>
            <person name="Keizer G."/>
            <person name="Linton E."/>
            <person name="Llaca V."/>
            <person name="Song R."/>
            <person name="Tanyolac B."/>
            <person name="Young S."/>
            <person name="Ho-Il K."/>
            <person name="Hahn J.H."/>
            <person name="Sangsakoo G."/>
            <person name="Vanavichit A."/>
            <person name="de Mattos Luiz.A.T."/>
            <person name="Zimmer P.D."/>
            <person name="Malone G."/>
            <person name="Dellagostin O."/>
            <person name="de Oliveira A.C."/>
            <person name="Bevan M."/>
            <person name="Bancroft I."/>
            <person name="Minx P."/>
            <person name="Cordum H."/>
            <person name="Wilson R."/>
            <person name="Cheng Z."/>
            <person name="Jin W."/>
            <person name="Jiang J."/>
            <person name="Leong S.A."/>
            <person name="Iwama H."/>
            <person name="Gojobori T."/>
            <person name="Itoh T."/>
            <person name="Niimura Y."/>
            <person name="Fujii Y."/>
            <person name="Habara T."/>
            <person name="Sakai H."/>
            <person name="Sato Y."/>
            <person name="Wilson G."/>
            <person name="Kumar K."/>
            <person name="McCouch S."/>
            <person name="Juretic N."/>
            <person name="Hoen D."/>
            <person name="Wright S."/>
            <person name="Bruskiewich R."/>
            <person name="Bureau T."/>
            <person name="Miyao A."/>
            <person name="Hirochika H."/>
            <person name="Nishikawa T."/>
            <person name="Kadowaki K."/>
            <person name="Sugiura M."/>
            <person name="Burr B."/>
            <person name="Sasaki T."/>
        </authorList>
    </citation>
    <scope>NUCLEOTIDE SEQUENCE [LARGE SCALE GENOMIC DNA]</scope>
    <source>
        <strain evidence="3">cv. Nipponbare</strain>
    </source>
</reference>
<feature type="compositionally biased region" description="Polar residues" evidence="1">
    <location>
        <begin position="104"/>
        <end position="114"/>
    </location>
</feature>
<evidence type="ECO:0000313" key="2">
    <source>
        <dbReference type="EMBL" id="BAD29327.1"/>
    </source>
</evidence>
<gene>
    <name evidence="2" type="primary">OSJNBa0016D04.28</name>
</gene>
<feature type="region of interest" description="Disordered" evidence="1">
    <location>
        <begin position="595"/>
        <end position="630"/>
    </location>
</feature>
<evidence type="ECO:0000256" key="1">
    <source>
        <dbReference type="SAM" id="MobiDB-lite"/>
    </source>
</evidence>
<protein>
    <submittedName>
        <fullName evidence="2">Uncharacterized protein</fullName>
    </submittedName>
</protein>
<name>Q6EPU9_ORYSJ</name>
<organism evidence="2 3">
    <name type="scientific">Oryza sativa subsp. japonica</name>
    <name type="common">Rice</name>
    <dbReference type="NCBI Taxonomy" id="39947"/>
    <lineage>
        <taxon>Eukaryota</taxon>
        <taxon>Viridiplantae</taxon>
        <taxon>Streptophyta</taxon>
        <taxon>Embryophyta</taxon>
        <taxon>Tracheophyta</taxon>
        <taxon>Spermatophyta</taxon>
        <taxon>Magnoliopsida</taxon>
        <taxon>Liliopsida</taxon>
        <taxon>Poales</taxon>
        <taxon>Poaceae</taxon>
        <taxon>BOP clade</taxon>
        <taxon>Oryzoideae</taxon>
        <taxon>Oryzeae</taxon>
        <taxon>Oryzinae</taxon>
        <taxon>Oryza</taxon>
        <taxon>Oryza sativa</taxon>
    </lineage>
</organism>
<feature type="compositionally biased region" description="Basic and acidic residues" evidence="1">
    <location>
        <begin position="543"/>
        <end position="560"/>
    </location>
</feature>
<sequence length="644" mass="72610">MKNSARLKELGLPDRYTPVLEGYVGVHSDQNQSGDSESEYDPLKDDTGEGDLIDDENAKCSKEKTRKNCNNKTSSIQTGGVKFRSRKRVYAEQMTPKVTRSKKSIAQQDASLTPSDICMPATSQANAGDLDGNLDDHTQAAVEGQFYCHISWLHSINMNGFTQHDDNTLVADVVDGITQHGDHNQITNEGNIRPVVPLVAAKFATECNIIVRNHVPILPHWKLYKEKPASAYVNLFLGKLKAKFDINIEDDTVKMACTEMMKSAVRQQRYRLKQKYFDPFPLHLVTKTSPVKFMSNEQWTQLLESWKSPQKMEMCQKNKENRGNVKYHHTTGSRAYMVHVENLDDKYNDEEPNAFDLFKEFHYSKKKKCYTPVVQEAITRMENKLSTTTEGEELKSAAQVVADVLAENTKKNRFLKNVGFHNAQPRFSEQSTETELEAEKRTNAELRAQVADLSNKVQESEQARIKDREEMKRSQSEMEAKTSPPSSFPKLTPSPTLVPLSFPSPPPPLDSDDDSIEGHARTAGLAAESHRWWTQPREEHGRWIRGREAGNGSDGRRDGSGGEWCLGPLDPPPRQQTRGAVMVEEVDPAALTTTMMMARPRERPGGSSTTSPLPDPAGGESGSSRWWGRQMRWSSVVRGEQWIW</sequence>
<dbReference type="InterPro" id="IPR004252">
    <property type="entry name" value="Probable_transposase_24"/>
</dbReference>
<feature type="region of interest" description="Disordered" evidence="1">
    <location>
        <begin position="543"/>
        <end position="579"/>
    </location>
</feature>
<dbReference type="PANTHER" id="PTHR33063:SF13">
    <property type="entry name" value="OS02G0583500 PROTEIN"/>
    <property type="match status" value="1"/>
</dbReference>
<accession>Q6EPU9</accession>
<feature type="region of interest" description="Disordered" evidence="1">
    <location>
        <begin position="451"/>
        <end position="517"/>
    </location>
</feature>
<dbReference type="EMBL" id="AP005800">
    <property type="protein sequence ID" value="BAD29327.1"/>
    <property type="molecule type" value="Genomic_DNA"/>
</dbReference>
<dbReference type="PANTHER" id="PTHR33063">
    <property type="entry name" value="OS02G0583500 PROTEIN"/>
    <property type="match status" value="1"/>
</dbReference>
<evidence type="ECO:0000313" key="3">
    <source>
        <dbReference type="Proteomes" id="UP000000763"/>
    </source>
</evidence>
<feature type="compositionally biased region" description="Basic and acidic residues" evidence="1">
    <location>
        <begin position="458"/>
        <end position="480"/>
    </location>
</feature>
<proteinExistence type="predicted"/>
<feature type="compositionally biased region" description="Low complexity" evidence="1">
    <location>
        <begin position="489"/>
        <end position="501"/>
    </location>
</feature>
<dbReference type="AlphaFoldDB" id="Q6EPU9"/>
<feature type="region of interest" description="Disordered" evidence="1">
    <location>
        <begin position="21"/>
        <end position="118"/>
    </location>
</feature>
<dbReference type="Proteomes" id="UP000000763">
    <property type="component" value="Chromosome 2"/>
</dbReference>
<reference evidence="3" key="2">
    <citation type="journal article" date="2008" name="Nucleic Acids Res.">
        <title>The rice annotation project database (RAP-DB): 2008 update.</title>
        <authorList>
            <consortium name="The rice annotation project (RAP)"/>
        </authorList>
    </citation>
    <scope>GENOME REANNOTATION</scope>
    <source>
        <strain evidence="3">cv. Nipponbare</strain>
    </source>
</reference>
<dbReference type="Pfam" id="PF03004">
    <property type="entry name" value="Transposase_24"/>
    <property type="match status" value="1"/>
</dbReference>